<feature type="transmembrane region" description="Helical" evidence="7">
    <location>
        <begin position="131"/>
        <end position="148"/>
    </location>
</feature>
<dbReference type="PANTHER" id="PTHR23510:SF3">
    <property type="entry name" value="MAJOR FACILITATOR SUPERFAMILY DOMAIN-CONTAINING PROTEIN 8"/>
    <property type="match status" value="1"/>
</dbReference>
<keyword evidence="5 7" id="KW-0472">Membrane</keyword>
<feature type="compositionally biased region" description="Polar residues" evidence="6">
    <location>
        <begin position="620"/>
        <end position="634"/>
    </location>
</feature>
<feature type="transmembrane region" description="Helical" evidence="7">
    <location>
        <begin position="367"/>
        <end position="386"/>
    </location>
</feature>
<evidence type="ECO:0000313" key="9">
    <source>
        <dbReference type="EMBL" id="KAK7097250.1"/>
    </source>
</evidence>
<feature type="transmembrane region" description="Helical" evidence="7">
    <location>
        <begin position="160"/>
        <end position="180"/>
    </location>
</feature>
<dbReference type="Gene3D" id="1.20.1250.20">
    <property type="entry name" value="MFS general substrate transporter like domains"/>
    <property type="match status" value="2"/>
</dbReference>
<evidence type="ECO:0000256" key="3">
    <source>
        <dbReference type="ARBA" id="ARBA00022692"/>
    </source>
</evidence>
<accession>A0AAN9G807</accession>
<dbReference type="InterPro" id="IPR051068">
    <property type="entry name" value="MFS_Domain-Containing_Protein"/>
</dbReference>
<feature type="transmembrane region" description="Helical" evidence="7">
    <location>
        <begin position="99"/>
        <end position="124"/>
    </location>
</feature>
<evidence type="ECO:0000259" key="8">
    <source>
        <dbReference type="PROSITE" id="PS50850"/>
    </source>
</evidence>
<dbReference type="InterPro" id="IPR036259">
    <property type="entry name" value="MFS_trans_sf"/>
</dbReference>
<dbReference type="SUPFAM" id="SSF103473">
    <property type="entry name" value="MFS general substrate transporter"/>
    <property type="match status" value="2"/>
</dbReference>
<feature type="transmembrane region" description="Helical" evidence="7">
    <location>
        <begin position="192"/>
        <end position="217"/>
    </location>
</feature>
<dbReference type="EMBL" id="JBAMIC010000013">
    <property type="protein sequence ID" value="KAK7097250.1"/>
    <property type="molecule type" value="Genomic_DNA"/>
</dbReference>
<feature type="transmembrane region" description="Helical" evidence="7">
    <location>
        <begin position="716"/>
        <end position="737"/>
    </location>
</feature>
<gene>
    <name evidence="9" type="ORF">V1264_004258</name>
</gene>
<organism evidence="9 10">
    <name type="scientific">Littorina saxatilis</name>
    <dbReference type="NCBI Taxonomy" id="31220"/>
    <lineage>
        <taxon>Eukaryota</taxon>
        <taxon>Metazoa</taxon>
        <taxon>Spiralia</taxon>
        <taxon>Lophotrochozoa</taxon>
        <taxon>Mollusca</taxon>
        <taxon>Gastropoda</taxon>
        <taxon>Caenogastropoda</taxon>
        <taxon>Littorinimorpha</taxon>
        <taxon>Littorinoidea</taxon>
        <taxon>Littorinidae</taxon>
        <taxon>Littorina</taxon>
    </lineage>
</organism>
<dbReference type="InterPro" id="IPR020846">
    <property type="entry name" value="MFS_dom"/>
</dbReference>
<name>A0AAN9G807_9CAEN</name>
<reference evidence="9 10" key="1">
    <citation type="submission" date="2024-02" db="EMBL/GenBank/DDBJ databases">
        <title>Chromosome-scale genome assembly of the rough periwinkle Littorina saxatilis.</title>
        <authorList>
            <person name="De Jode A."/>
            <person name="Faria R."/>
            <person name="Formenti G."/>
            <person name="Sims Y."/>
            <person name="Smith T.P."/>
            <person name="Tracey A."/>
            <person name="Wood J.M.D."/>
            <person name="Zagrodzka Z.B."/>
            <person name="Johannesson K."/>
            <person name="Butlin R.K."/>
            <person name="Leder E.H."/>
        </authorList>
    </citation>
    <scope>NUCLEOTIDE SEQUENCE [LARGE SCALE GENOMIC DNA]</scope>
    <source>
        <strain evidence="9">Snail1</strain>
        <tissue evidence="9">Muscle</tissue>
    </source>
</reference>
<feature type="transmembrane region" description="Helical" evidence="7">
    <location>
        <begin position="334"/>
        <end position="355"/>
    </location>
</feature>
<dbReference type="GO" id="GO:0005765">
    <property type="term" value="C:lysosomal membrane"/>
    <property type="evidence" value="ECO:0007669"/>
    <property type="project" value="TreeGrafter"/>
</dbReference>
<keyword evidence="3 7" id="KW-0812">Transmembrane</keyword>
<dbReference type="PANTHER" id="PTHR23510">
    <property type="entry name" value="INNER MEMBRANE TRANSPORT PROTEIN YAJR"/>
    <property type="match status" value="1"/>
</dbReference>
<proteinExistence type="predicted"/>
<evidence type="ECO:0000256" key="1">
    <source>
        <dbReference type="ARBA" id="ARBA00004127"/>
    </source>
</evidence>
<evidence type="ECO:0000256" key="2">
    <source>
        <dbReference type="ARBA" id="ARBA00022448"/>
    </source>
</evidence>
<feature type="region of interest" description="Disordered" evidence="6">
    <location>
        <begin position="620"/>
        <end position="658"/>
    </location>
</feature>
<dbReference type="GO" id="GO:0022857">
    <property type="term" value="F:transmembrane transporter activity"/>
    <property type="evidence" value="ECO:0007669"/>
    <property type="project" value="InterPro"/>
</dbReference>
<dbReference type="CDD" id="cd17326">
    <property type="entry name" value="MFS_MFSD8"/>
    <property type="match status" value="1"/>
</dbReference>
<evidence type="ECO:0000256" key="6">
    <source>
        <dbReference type="SAM" id="MobiDB-lite"/>
    </source>
</evidence>
<feature type="transmembrane region" description="Helical" evidence="7">
    <location>
        <begin position="65"/>
        <end position="87"/>
    </location>
</feature>
<feature type="transmembrane region" description="Helical" evidence="7">
    <location>
        <begin position="294"/>
        <end position="314"/>
    </location>
</feature>
<evidence type="ECO:0000256" key="4">
    <source>
        <dbReference type="ARBA" id="ARBA00022989"/>
    </source>
</evidence>
<protein>
    <recommendedName>
        <fullName evidence="8">Major facilitator superfamily (MFS) profile domain-containing protein</fullName>
    </recommendedName>
</protein>
<dbReference type="InterPro" id="IPR011701">
    <property type="entry name" value="MFS"/>
</dbReference>
<dbReference type="Pfam" id="PF07690">
    <property type="entry name" value="MFS_1"/>
    <property type="match status" value="2"/>
</dbReference>
<dbReference type="GO" id="GO:0012505">
    <property type="term" value="C:endomembrane system"/>
    <property type="evidence" value="ECO:0007669"/>
    <property type="project" value="UniProtKB-SubCell"/>
</dbReference>
<keyword evidence="2" id="KW-0813">Transport</keyword>
<comment type="subcellular location">
    <subcellularLocation>
        <location evidence="1">Endomembrane system</location>
        <topology evidence="1">Multi-pass membrane protein</topology>
    </subcellularLocation>
</comment>
<comment type="caution">
    <text evidence="9">The sequence shown here is derived from an EMBL/GenBank/DDBJ whole genome shotgun (WGS) entry which is preliminary data.</text>
</comment>
<dbReference type="PROSITE" id="PS50850">
    <property type="entry name" value="MFS"/>
    <property type="match status" value="1"/>
</dbReference>
<feature type="compositionally biased region" description="Low complexity" evidence="6">
    <location>
        <begin position="635"/>
        <end position="658"/>
    </location>
</feature>
<feature type="transmembrane region" description="Helical" evidence="7">
    <location>
        <begin position="749"/>
        <end position="771"/>
    </location>
</feature>
<sequence>MSSRNPSLSNGVGERSPLLANGTHDVESSLKDVLHSGSVNVLPLPSSTVIEPPNQKRSRWRSIRIMYFTMFMSSVTFTMTMSTLWPYLQVVDTSATPSLLGWVVAAYSLGQLVASPLFGLWSAYRKAREPLVVSLLLQMGANVFYGYVQSIHGNGGGYLILSRVIMGLASGNAAVVRAYVSGATTLAERTGAMSSVSIFQSVGFILGPVIQTLLVLIKYPGPVEKSWLHFNMYTTPAFLAAVLAVVNFVLLLTIFQLHTVDDSGIINVAVNDDDDEEEEMEKKDKVGNTGPPDFVAIFVSMYLFFIVFFMFTIFETIGTPLLMDMYGWSKSEAAFYMGIMLASAGFLAIGVFIVIKILANKGVDERRLLVAGYIFCFFGFFTYLPWGNDLPVIGYAPVYTAATIIPSQPFISTHSFVLPWQQDRPPAWQQQGKQLTDHRQDFAHNMFQNSTAAIPQNGVARLRTASEAVKGFAAKFSEHKNRIGVSKDNESVTVRRRRRDVKSSILTKAYLNKVEKLDAMIKSMTEASLNKATRQGSKSSLPSSSTILSTTTTTVTVATAESGTSQTSPSSDIITATSESSITTANSTLKPNTTTSATTIITASHTTSFTPESNITIAAEPSISSSDSTFSKPESNTTSTTTTPVSTTSPASNSTTNTTVAPEGCPWNFGWCGQVPKVRLFQFILGTAFIAIGYPTCNVMTYTLYSKVLGPQPQGLWMGFITACGSLARTLGPIFVAQIYDAFGPRVTFAASCAILLITIVVNCVWFRRLLPYAVTPYRKRRDSRDSVDSEDSAGLPSSGGLQ</sequence>
<dbReference type="AlphaFoldDB" id="A0AAN9G807"/>
<feature type="domain" description="Major facilitator superfamily (MFS) profile" evidence="8">
    <location>
        <begin position="62"/>
        <end position="771"/>
    </location>
</feature>
<evidence type="ECO:0000256" key="7">
    <source>
        <dbReference type="SAM" id="Phobius"/>
    </source>
</evidence>
<evidence type="ECO:0000313" key="10">
    <source>
        <dbReference type="Proteomes" id="UP001374579"/>
    </source>
</evidence>
<dbReference type="Proteomes" id="UP001374579">
    <property type="component" value="Unassembled WGS sequence"/>
</dbReference>
<feature type="transmembrane region" description="Helical" evidence="7">
    <location>
        <begin position="237"/>
        <end position="255"/>
    </location>
</feature>
<keyword evidence="4 7" id="KW-1133">Transmembrane helix</keyword>
<feature type="transmembrane region" description="Helical" evidence="7">
    <location>
        <begin position="680"/>
        <end position="704"/>
    </location>
</feature>
<keyword evidence="10" id="KW-1185">Reference proteome</keyword>
<feature type="region of interest" description="Disordered" evidence="6">
    <location>
        <begin position="784"/>
        <end position="803"/>
    </location>
</feature>
<evidence type="ECO:0000256" key="5">
    <source>
        <dbReference type="ARBA" id="ARBA00023136"/>
    </source>
</evidence>